<evidence type="ECO:0000313" key="3">
    <source>
        <dbReference type="Proteomes" id="UP000054845"/>
    </source>
</evidence>
<feature type="coiled-coil region" evidence="1">
    <location>
        <begin position="1448"/>
        <end position="1475"/>
    </location>
</feature>
<organism evidence="2 3">
    <name type="scientific">Ceraceosorus bombacis</name>
    <dbReference type="NCBI Taxonomy" id="401625"/>
    <lineage>
        <taxon>Eukaryota</taxon>
        <taxon>Fungi</taxon>
        <taxon>Dikarya</taxon>
        <taxon>Basidiomycota</taxon>
        <taxon>Ustilaginomycotina</taxon>
        <taxon>Exobasidiomycetes</taxon>
        <taxon>Ceraceosorales</taxon>
        <taxon>Ceraceosoraceae</taxon>
        <taxon>Ceraceosorus</taxon>
    </lineage>
</organism>
<accession>A0A0P1BKX7</accession>
<reference evidence="2 3" key="1">
    <citation type="submission" date="2014-09" db="EMBL/GenBank/DDBJ databases">
        <authorList>
            <person name="Magalhaes I.L.F."/>
            <person name="Oliveira U."/>
            <person name="Santos F.R."/>
            <person name="Vidigal T.H.D.A."/>
            <person name="Brescovit A.D."/>
            <person name="Santos A.J."/>
        </authorList>
    </citation>
    <scope>NUCLEOTIDE SEQUENCE [LARGE SCALE GENOMIC DNA]</scope>
</reference>
<feature type="coiled-coil region" evidence="1">
    <location>
        <begin position="1325"/>
        <end position="1359"/>
    </location>
</feature>
<feature type="coiled-coil region" evidence="1">
    <location>
        <begin position="941"/>
        <end position="968"/>
    </location>
</feature>
<keyword evidence="3" id="KW-1185">Reference proteome</keyword>
<evidence type="ECO:0000313" key="2">
    <source>
        <dbReference type="EMBL" id="CEH16420.1"/>
    </source>
</evidence>
<dbReference type="Proteomes" id="UP000054845">
    <property type="component" value="Unassembled WGS sequence"/>
</dbReference>
<proteinExistence type="predicted"/>
<keyword evidence="1" id="KW-0175">Coiled coil</keyword>
<evidence type="ECO:0000256" key="1">
    <source>
        <dbReference type="SAM" id="Coils"/>
    </source>
</evidence>
<protein>
    <submittedName>
        <fullName evidence="2">PROTEIN BASIC PENTACYSTEINE4-RELATED</fullName>
    </submittedName>
</protein>
<sequence length="1650" mass="183489">MSERIDTKRLNEIAKLAFEGPAFRTKKGSHNRLEVMLSSLDISTSAFKAQLNSLREAFVDLVRPEDPRCFTSVQDRLAHHFAHIQLDPSTTRGSVYVRVLGWIEVDELIKLCKAYVKKYGQKRKGNGLRRGTALARVAAVLCNLEACKADGHDGKSLRLLAYIGQSLNCASVRAAADIEAADNSDLPPSFLKFVCQHMNRQQMAVYVLYHIPNATSHNLVTVEGFCIEACGKYLLANTQGAGQSSARGNRGWNDEEAMTSFPFNSITLPPVLHISPVSLILLADVTNPEQAAELKGCLENFSSLQVQVLNPDYARPRELQAAVAAGGDRVCLCTIGEQCHRRTLKLIHRIDPSVHLELHPTFRSIARNLSRADNMDMLPDVYLLRHFPLGPDPLHAQGVLTDNIPLVSTLSNQVPLSSGDASAQHQAAIGQMIIAAAAIGSLDGVPPPYLDELVDGPLPFFANGHYWFDVQGQDGQYHLDLHARGGKIHQLDLEGSMTATVKQVYLALSRCNGPGASSSDDIHGLWVVAHGLEQGDSETREVGIIALEDALSLGLGEPLCRLCLAHRIKDWHLISETTWVHLADSLLRTTQWDLGEEDKFVAFGTLRIRFGDRCTIQSPAVPASIYARSLELPTAGKWQAFSPVPQSLVAYFPSKLRQLSPCDLAYTVRSSEGVLVLSFNASDQRFILEHDEQDEIQVKPTWPRIRRAEASEKFTLNVRLPYLVLHHFANKPFRQWQLLATVVDKEVQDDVDWLRQDSHHWQEARYTYEDGGYAGKNDNSQTVKQLMTLGSTLKTRVDEFWDNFERSTAEETMVLGADINSEGSDWEDSEGEGSIASALAQTNLEAPAPHGSQDDAPVDEPSPAADARLVGLRQKVRAKGISDCRAAEYRAELDGRETTAEHLKLLIHDALGVDNLTAERKKLLPRTQKLETELKARTAELLRVQEKLEAANATVDTFESEREAAVSERNIAVSERDAAVSERNVAVSERDAAISQCNAATSDRNTAVSERNAAISERNAAISERDAAVSSLETRTTERNVAVSERDAACVSLSQVQNDLAVRITERDNAVSERDAAHLALSQVQNNLAVRTTERDEAVSECDDAVSLLSQIRNDLVVCIGERGDAVSLLSQVQSDLAACIGERDAVQGERNAALSSLSQLGTDLSARTRERDAAFSSLLQVQGELAEQKLDCNTLIQEVCERESRIAAELQAIQQRDQRIADMDDEAWDSAVTSASISIENETLAQANNALEAQLGQAEVSLQEATEWRERSEHLHALAQDEARTAFETELETHHLHHVLREDRLRQALDTELANVRTAYTSRIDQLSRDLLSTNTENEEALEELDMARTVREDLEMQLRLREQDLETANSYYVYAQQREEEAQGWQRHCETAVQHLHTVRESLATMQTELAQLRASDNTEVRTQEEQISILSAELDASHSALTQANMTHQADMRALQEQAAALRAERDHHKRMCGLEKERADRLKQHYDEAMTMDTRREPPAAPIIAPPPPSIAPVIPSTPAAGPSLEEAQQPMTVAPPRKALLAHFQGILNHPHRRLQTFSQACWPHKRMSPEEGAQAWHEVRQRCLEESRIPPEIINAQSHLKGEIYQDILDYVQAHRQPPPEMERDLHLMEAYCAWLRRRADAPP</sequence>
<dbReference type="EMBL" id="CCYA01000318">
    <property type="protein sequence ID" value="CEH16420.1"/>
    <property type="molecule type" value="Genomic_DNA"/>
</dbReference>
<dbReference type="OrthoDB" id="1883964at2759"/>
<dbReference type="STRING" id="401625.A0A0P1BKX7"/>
<name>A0A0P1BKX7_9BASI</name>